<evidence type="ECO:0000313" key="2">
    <source>
        <dbReference type="Proteomes" id="UP000248054"/>
    </source>
</evidence>
<dbReference type="AlphaFoldDB" id="A0A2V4WU24"/>
<protein>
    <submittedName>
        <fullName evidence="1">Uncharacterized protein</fullName>
    </submittedName>
</protein>
<organism evidence="1 2">
    <name type="scientific">Winogradskyella epiphytica</name>
    <dbReference type="NCBI Taxonomy" id="262005"/>
    <lineage>
        <taxon>Bacteria</taxon>
        <taxon>Pseudomonadati</taxon>
        <taxon>Bacteroidota</taxon>
        <taxon>Flavobacteriia</taxon>
        <taxon>Flavobacteriales</taxon>
        <taxon>Flavobacteriaceae</taxon>
        <taxon>Winogradskyella</taxon>
    </lineage>
</organism>
<proteinExistence type="predicted"/>
<dbReference type="InterPro" id="IPR046038">
    <property type="entry name" value="DUF5996"/>
</dbReference>
<dbReference type="Proteomes" id="UP000248054">
    <property type="component" value="Unassembled WGS sequence"/>
</dbReference>
<evidence type="ECO:0000313" key="1">
    <source>
        <dbReference type="EMBL" id="PYE79623.1"/>
    </source>
</evidence>
<dbReference type="EMBL" id="QJTD01000009">
    <property type="protein sequence ID" value="PYE79623.1"/>
    <property type="molecule type" value="Genomic_DNA"/>
</dbReference>
<keyword evidence="2" id="KW-1185">Reference proteome</keyword>
<accession>A0A2V4WU24</accession>
<reference evidence="1 2" key="1">
    <citation type="submission" date="2018-06" db="EMBL/GenBank/DDBJ databases">
        <title>Genomic Encyclopedia of Type Strains, Phase III (KMG-III): the genomes of soil and plant-associated and newly described type strains.</title>
        <authorList>
            <person name="Whitman W."/>
        </authorList>
    </citation>
    <scope>NUCLEOTIDE SEQUENCE [LARGE SCALE GENOMIC DNA]</scope>
    <source>
        <strain evidence="1 2">CECT 7945</strain>
    </source>
</reference>
<comment type="caution">
    <text evidence="1">The sequence shown here is derived from an EMBL/GenBank/DDBJ whole genome shotgun (WGS) entry which is preliminary data.</text>
</comment>
<name>A0A2V4WU24_9FLAO</name>
<gene>
    <name evidence="1" type="ORF">DFQ11_1098</name>
</gene>
<dbReference type="Pfam" id="PF19459">
    <property type="entry name" value="DUF5996"/>
    <property type="match status" value="1"/>
</dbReference>
<sequence length="183" mass="21727">MKNQLRLPHLPYKETIQTKTTLHLFLQIIGKIRLKSTPRKNHWWYITEYIDTRGFTTGPIPYNSGLDQFDITINVLKHQLEVNTSQDEFEFFPLDNQLTVADFYHKLTTLLNKLNISVSIVDVPFDLGIDKSFKDIIEYHHYDSKYVKNLWRTLLWINNVFQEFSGRFYGKPVRFNCIGILLI</sequence>